<organism evidence="2 3">
    <name type="scientific">Rhodanobacter hydrolyticus</name>
    <dbReference type="NCBI Taxonomy" id="2250595"/>
    <lineage>
        <taxon>Bacteria</taxon>
        <taxon>Pseudomonadati</taxon>
        <taxon>Pseudomonadota</taxon>
        <taxon>Gammaproteobacteria</taxon>
        <taxon>Lysobacterales</taxon>
        <taxon>Rhodanobacteraceae</taxon>
        <taxon>Rhodanobacter</taxon>
    </lineage>
</organism>
<reference evidence="2 3" key="1">
    <citation type="submission" date="2020-10" db="EMBL/GenBank/DDBJ databases">
        <title>Phylogeny of dyella-like bacteria.</title>
        <authorList>
            <person name="Fu J."/>
        </authorList>
    </citation>
    <scope>NUCLEOTIDE SEQUENCE [LARGE SCALE GENOMIC DNA]</scope>
    <source>
        <strain evidence="2 3">KACC 19113</strain>
    </source>
</reference>
<sequence length="158" mass="17250">MSFVLLCAALMLGTAAQAQDSYVAGIFAPAKSTATYPCNDAQFLQDQQAFENGQITADQPEDVCGIVTAVLPEKKTSSGHHGYFYVQVASGVVIEIVSDLDQMDAPKWPWVAVGDTTYVKGRYYYDNMDSQGIDWTHHGTSSSWPYAGYVVVNGTKYQ</sequence>
<accession>A0ABW8J4Y7</accession>
<feature type="chain" id="PRO_5045145112" evidence="1">
    <location>
        <begin position="19"/>
        <end position="158"/>
    </location>
</feature>
<evidence type="ECO:0000313" key="3">
    <source>
        <dbReference type="Proteomes" id="UP001620339"/>
    </source>
</evidence>
<evidence type="ECO:0000256" key="1">
    <source>
        <dbReference type="SAM" id="SignalP"/>
    </source>
</evidence>
<name>A0ABW8J4Y7_9GAMM</name>
<evidence type="ECO:0000313" key="2">
    <source>
        <dbReference type="EMBL" id="MFK2877346.1"/>
    </source>
</evidence>
<comment type="caution">
    <text evidence="2">The sequence shown here is derived from an EMBL/GenBank/DDBJ whole genome shotgun (WGS) entry which is preliminary data.</text>
</comment>
<gene>
    <name evidence="2" type="ORF">ISP25_09730</name>
</gene>
<dbReference type="RefSeq" id="WP_404613529.1">
    <property type="nucleotide sequence ID" value="NZ_JADIKK010000008.1"/>
</dbReference>
<keyword evidence="3" id="KW-1185">Reference proteome</keyword>
<keyword evidence="1" id="KW-0732">Signal</keyword>
<feature type="signal peptide" evidence="1">
    <location>
        <begin position="1"/>
        <end position="18"/>
    </location>
</feature>
<proteinExistence type="predicted"/>
<dbReference type="EMBL" id="JADIKK010000008">
    <property type="protein sequence ID" value="MFK2877346.1"/>
    <property type="molecule type" value="Genomic_DNA"/>
</dbReference>
<protein>
    <submittedName>
        <fullName evidence="2">DUF3465 domain-containing protein</fullName>
    </submittedName>
</protein>
<dbReference type="Proteomes" id="UP001620339">
    <property type="component" value="Unassembled WGS sequence"/>
</dbReference>